<dbReference type="InterPro" id="IPR035965">
    <property type="entry name" value="PAS-like_dom_sf"/>
</dbReference>
<reference evidence="10 11" key="1">
    <citation type="submission" date="2018-07" db="EMBL/GenBank/DDBJ databases">
        <title>Pseudomonas laoshanensis sp. nov., isolated from soil.</title>
        <authorList>
            <person name="Sun J."/>
            <person name="Yu L."/>
            <person name="Wang M."/>
            <person name="Zhang C."/>
        </authorList>
    </citation>
    <scope>NUCLEOTIDE SEQUENCE [LARGE SCALE GENOMIC DNA]</scope>
    <source>
        <strain evidence="10 11">Y22</strain>
    </source>
</reference>
<dbReference type="InterPro" id="IPR001789">
    <property type="entry name" value="Sig_transdc_resp-reg_receiver"/>
</dbReference>
<dbReference type="GO" id="GO:0000155">
    <property type="term" value="F:phosphorelay sensor kinase activity"/>
    <property type="evidence" value="ECO:0007669"/>
    <property type="project" value="InterPro"/>
</dbReference>
<dbReference type="InterPro" id="IPR013656">
    <property type="entry name" value="PAS_4"/>
</dbReference>
<dbReference type="SMART" id="SM00387">
    <property type="entry name" value="HATPase_c"/>
    <property type="match status" value="1"/>
</dbReference>
<dbReference type="SMART" id="SM00091">
    <property type="entry name" value="PAS"/>
    <property type="match status" value="3"/>
</dbReference>
<dbReference type="AlphaFoldDB" id="A0A7V7KUT0"/>
<evidence type="ECO:0000256" key="3">
    <source>
        <dbReference type="ARBA" id="ARBA00022553"/>
    </source>
</evidence>
<feature type="domain" description="Histidine kinase" evidence="6">
    <location>
        <begin position="461"/>
        <end position="683"/>
    </location>
</feature>
<evidence type="ECO:0000259" key="6">
    <source>
        <dbReference type="PROSITE" id="PS50109"/>
    </source>
</evidence>
<dbReference type="CDD" id="cd00130">
    <property type="entry name" value="PAS"/>
    <property type="match status" value="1"/>
</dbReference>
<feature type="modified residue" description="4-aspartylphosphate" evidence="5">
    <location>
        <position position="756"/>
    </location>
</feature>
<dbReference type="InterPro" id="IPR036097">
    <property type="entry name" value="HisK_dim/P_sf"/>
</dbReference>
<dbReference type="InterPro" id="IPR036890">
    <property type="entry name" value="HATPase_C_sf"/>
</dbReference>
<evidence type="ECO:0000259" key="9">
    <source>
        <dbReference type="PROSITE" id="PS50113"/>
    </source>
</evidence>
<dbReference type="PROSITE" id="PS50112">
    <property type="entry name" value="PAS"/>
    <property type="match status" value="1"/>
</dbReference>
<dbReference type="SMART" id="SM00388">
    <property type="entry name" value="HisKA"/>
    <property type="match status" value="1"/>
</dbReference>
<dbReference type="Gene3D" id="3.30.450.20">
    <property type="entry name" value="PAS domain"/>
    <property type="match status" value="3"/>
</dbReference>
<keyword evidence="11" id="KW-1185">Reference proteome</keyword>
<dbReference type="PRINTS" id="PR00344">
    <property type="entry name" value="BCTRLSENSOR"/>
</dbReference>
<keyword evidence="4" id="KW-0808">Transferase</keyword>
<dbReference type="PROSITE" id="PS50113">
    <property type="entry name" value="PAC"/>
    <property type="match status" value="2"/>
</dbReference>
<organism evidence="10 11">
    <name type="scientific">Halopseudomonas laoshanensis</name>
    <dbReference type="NCBI Taxonomy" id="2268758"/>
    <lineage>
        <taxon>Bacteria</taxon>
        <taxon>Pseudomonadati</taxon>
        <taxon>Pseudomonadota</taxon>
        <taxon>Gammaproteobacteria</taxon>
        <taxon>Pseudomonadales</taxon>
        <taxon>Pseudomonadaceae</taxon>
        <taxon>Halopseudomonas</taxon>
    </lineage>
</organism>
<proteinExistence type="predicted"/>
<dbReference type="Pfam" id="PF00512">
    <property type="entry name" value="HisKA"/>
    <property type="match status" value="1"/>
</dbReference>
<dbReference type="Gene3D" id="3.30.565.10">
    <property type="entry name" value="Histidine kinase-like ATPase, C-terminal domain"/>
    <property type="match status" value="1"/>
</dbReference>
<evidence type="ECO:0000259" key="8">
    <source>
        <dbReference type="PROSITE" id="PS50112"/>
    </source>
</evidence>
<dbReference type="SUPFAM" id="SSF55874">
    <property type="entry name" value="ATPase domain of HSP90 chaperone/DNA topoisomerase II/histidine kinase"/>
    <property type="match status" value="1"/>
</dbReference>
<evidence type="ECO:0000256" key="2">
    <source>
        <dbReference type="ARBA" id="ARBA00012438"/>
    </source>
</evidence>
<dbReference type="PROSITE" id="PS50109">
    <property type="entry name" value="HIS_KIN"/>
    <property type="match status" value="1"/>
</dbReference>
<dbReference type="InterPro" id="IPR000700">
    <property type="entry name" value="PAS-assoc_C"/>
</dbReference>
<feature type="domain" description="Response regulatory" evidence="7">
    <location>
        <begin position="706"/>
        <end position="821"/>
    </location>
</feature>
<dbReference type="SUPFAM" id="SSF52172">
    <property type="entry name" value="CheY-like"/>
    <property type="match status" value="1"/>
</dbReference>
<evidence type="ECO:0000313" key="10">
    <source>
        <dbReference type="EMBL" id="KAA0694001.1"/>
    </source>
</evidence>
<dbReference type="SUPFAM" id="SSF47384">
    <property type="entry name" value="Homodimeric domain of signal transducing histidine kinase"/>
    <property type="match status" value="1"/>
</dbReference>
<dbReference type="OrthoDB" id="6973808at2"/>
<dbReference type="Pfam" id="PF08448">
    <property type="entry name" value="PAS_4"/>
    <property type="match status" value="1"/>
</dbReference>
<dbReference type="PROSITE" id="PS50110">
    <property type="entry name" value="RESPONSE_REGULATORY"/>
    <property type="match status" value="1"/>
</dbReference>
<dbReference type="Pfam" id="PF08447">
    <property type="entry name" value="PAS_3"/>
    <property type="match status" value="1"/>
</dbReference>
<evidence type="ECO:0000256" key="4">
    <source>
        <dbReference type="ARBA" id="ARBA00022777"/>
    </source>
</evidence>
<evidence type="ECO:0000256" key="5">
    <source>
        <dbReference type="PROSITE-ProRule" id="PRU00169"/>
    </source>
</evidence>
<dbReference type="Pfam" id="PF02518">
    <property type="entry name" value="HATPase_c"/>
    <property type="match status" value="1"/>
</dbReference>
<feature type="domain" description="PAC" evidence="9">
    <location>
        <begin position="110"/>
        <end position="165"/>
    </location>
</feature>
<accession>A0A7V7KUT0</accession>
<dbReference type="EMBL" id="QOVF01000003">
    <property type="protein sequence ID" value="KAA0694001.1"/>
    <property type="molecule type" value="Genomic_DNA"/>
</dbReference>
<dbReference type="CDD" id="cd00082">
    <property type="entry name" value="HisKA"/>
    <property type="match status" value="1"/>
</dbReference>
<evidence type="ECO:0000313" key="11">
    <source>
        <dbReference type="Proteomes" id="UP000463138"/>
    </source>
</evidence>
<sequence length="824" mass="92248">MNNMTNGFLGGGGEMGQLTRIHDWARSPLGTPDTWPQPLQTVVSLVLGSNQAMFVVWGPEHRLIYNDAYIQVLGNKHPAALGQPFLDVFAEIREDLLPIIETTYSGQSVHMADIMLMIERRGYVEETHFTFSYTPIRDEAGIIAGFYCPLTEITARVLAERRLAEESLRQRQLFERAPGFIAIINGPTHTFDFFNEAFANLVGRHNFTGKTVREVLPELEGQGFYELLDQVYQSGERVISSGAPISLRRLPNGAIDNRFVDFIYEPVRDKDGEITGIFVEGYDVTTAYRSQEALRASERRYIALTQVLREMNDTLEQRVAERTAERDRVWHNCRDLLAIVGPDGIFRAANPAWTAILGYQPEEVEGRHFLDFAWPEDGELASRGFDSAVGGIQLTDFEHRCKHRDGTPRWICWYTSTGGDSVYAYGRHVTAEKLQSETLLKTEEQLRQSQKMEAVGQLTGGIAHDFNNILTGIMGSLELMQMRISQGRADSIERYVQTAMNSSQRAAALTHRLLAFARRQPLDPKPVNAGNLVYSMEKLMRSTLGEQCLIEFDIEEPLWTTLCDPYQLESAVLNIVINARDAMPDGGTLKVSARNTHSCHETQLKKLADECVLLTISDTGTGMSSTIQQRATEPFFTTKPQEQGTGLGLSMVYGFVKQSEGHLEILSEEGRGTSINIYLPRYQEVFTDVPAKLEKPVEHQLRTGLKVLVVEDESVIRNMTAEMLRDLDCDVLQAEDGLSGLATFRANQGIDLLITDIGLPGMNGYQLAGQAMESVPGLKVLLITGYAENAIQAHGFMRPGMEMLTKPFSVSTLKHRVQRMLQFS</sequence>
<dbReference type="Gene3D" id="3.40.50.2300">
    <property type="match status" value="1"/>
</dbReference>
<dbReference type="RefSeq" id="WP_149332853.1">
    <property type="nucleotide sequence ID" value="NZ_QOVF01000003.1"/>
</dbReference>
<dbReference type="InterPro" id="IPR000014">
    <property type="entry name" value="PAS"/>
</dbReference>
<gene>
    <name evidence="10" type="ORF">DT594_11825</name>
</gene>
<dbReference type="Pfam" id="PF00072">
    <property type="entry name" value="Response_reg"/>
    <property type="match status" value="1"/>
</dbReference>
<evidence type="ECO:0000259" key="7">
    <source>
        <dbReference type="PROSITE" id="PS50110"/>
    </source>
</evidence>
<dbReference type="InterPro" id="IPR003594">
    <property type="entry name" value="HATPase_dom"/>
</dbReference>
<dbReference type="SUPFAM" id="SSF55785">
    <property type="entry name" value="PYP-like sensor domain (PAS domain)"/>
    <property type="match status" value="3"/>
</dbReference>
<keyword evidence="3 5" id="KW-0597">Phosphoprotein</keyword>
<dbReference type="InterPro" id="IPR004358">
    <property type="entry name" value="Sig_transdc_His_kin-like_C"/>
</dbReference>
<dbReference type="InterPro" id="IPR005467">
    <property type="entry name" value="His_kinase_dom"/>
</dbReference>
<dbReference type="PANTHER" id="PTHR43065:SF42">
    <property type="entry name" value="TWO-COMPONENT SENSOR PPRA"/>
    <property type="match status" value="1"/>
</dbReference>
<dbReference type="InterPro" id="IPR011006">
    <property type="entry name" value="CheY-like_superfamily"/>
</dbReference>
<comment type="catalytic activity">
    <reaction evidence="1">
        <text>ATP + protein L-histidine = ADP + protein N-phospho-L-histidine.</text>
        <dbReference type="EC" id="2.7.13.3"/>
    </reaction>
</comment>
<dbReference type="PANTHER" id="PTHR43065">
    <property type="entry name" value="SENSOR HISTIDINE KINASE"/>
    <property type="match status" value="1"/>
</dbReference>
<keyword evidence="4" id="KW-0418">Kinase</keyword>
<protein>
    <recommendedName>
        <fullName evidence="2">histidine kinase</fullName>
        <ecNumber evidence="2">2.7.13.3</ecNumber>
    </recommendedName>
</protein>
<dbReference type="Gene3D" id="1.10.287.130">
    <property type="match status" value="1"/>
</dbReference>
<dbReference type="InterPro" id="IPR003661">
    <property type="entry name" value="HisK_dim/P_dom"/>
</dbReference>
<comment type="caution">
    <text evidence="10">The sequence shown here is derived from an EMBL/GenBank/DDBJ whole genome shotgun (WGS) entry which is preliminary data.</text>
</comment>
<dbReference type="Proteomes" id="UP000463138">
    <property type="component" value="Unassembled WGS sequence"/>
</dbReference>
<feature type="domain" description="PAC" evidence="9">
    <location>
        <begin position="241"/>
        <end position="296"/>
    </location>
</feature>
<dbReference type="EC" id="2.7.13.3" evidence="2"/>
<feature type="domain" description="PAS" evidence="8">
    <location>
        <begin position="337"/>
        <end position="392"/>
    </location>
</feature>
<dbReference type="SMART" id="SM00448">
    <property type="entry name" value="REC"/>
    <property type="match status" value="1"/>
</dbReference>
<evidence type="ECO:0000256" key="1">
    <source>
        <dbReference type="ARBA" id="ARBA00000085"/>
    </source>
</evidence>
<dbReference type="NCBIfam" id="TIGR00229">
    <property type="entry name" value="sensory_box"/>
    <property type="match status" value="1"/>
</dbReference>
<dbReference type="InterPro" id="IPR013655">
    <property type="entry name" value="PAS_fold_3"/>
</dbReference>
<name>A0A7V7KUT0_9GAMM</name>